<reference evidence="2" key="1">
    <citation type="submission" date="2016-11" db="UniProtKB">
        <authorList>
            <consortium name="WormBaseParasite"/>
        </authorList>
    </citation>
    <scope>IDENTIFICATION</scope>
</reference>
<organism evidence="1 2">
    <name type="scientific">Heterorhabditis bacteriophora</name>
    <name type="common">Entomopathogenic nematode worm</name>
    <dbReference type="NCBI Taxonomy" id="37862"/>
    <lineage>
        <taxon>Eukaryota</taxon>
        <taxon>Metazoa</taxon>
        <taxon>Ecdysozoa</taxon>
        <taxon>Nematoda</taxon>
        <taxon>Chromadorea</taxon>
        <taxon>Rhabditida</taxon>
        <taxon>Rhabditina</taxon>
        <taxon>Rhabditomorpha</taxon>
        <taxon>Strongyloidea</taxon>
        <taxon>Heterorhabditidae</taxon>
        <taxon>Heterorhabditis</taxon>
    </lineage>
</organism>
<dbReference type="WBParaSite" id="Hba_17715">
    <property type="protein sequence ID" value="Hba_17715"/>
    <property type="gene ID" value="Hba_17715"/>
</dbReference>
<dbReference type="Proteomes" id="UP000095283">
    <property type="component" value="Unplaced"/>
</dbReference>
<name>A0A1I7XJN8_HETBA</name>
<protein>
    <submittedName>
        <fullName evidence="2">Small terminase subunit</fullName>
    </submittedName>
</protein>
<keyword evidence="1" id="KW-1185">Reference proteome</keyword>
<proteinExistence type="predicted"/>
<accession>A0A1I7XJN8</accession>
<evidence type="ECO:0000313" key="1">
    <source>
        <dbReference type="Proteomes" id="UP000095283"/>
    </source>
</evidence>
<evidence type="ECO:0000313" key="2">
    <source>
        <dbReference type="WBParaSite" id="Hba_17715"/>
    </source>
</evidence>
<dbReference type="AlphaFoldDB" id="A0A1I7XJN8"/>
<sequence length="79" mass="9242">MALMSKSFRQMEEIVERLKRRNYERQFIFPADVWDVADAHDTVEMDKIQAEHHKKMDIMLAKTSQSSVQQLEIGTGSDD</sequence>